<organism evidence="19 20">
    <name type="scientific">Acanthosepion pharaonis</name>
    <name type="common">Pharaoh cuttlefish</name>
    <name type="synonym">Sepia pharaonis</name>
    <dbReference type="NCBI Taxonomy" id="158019"/>
    <lineage>
        <taxon>Eukaryota</taxon>
        <taxon>Metazoa</taxon>
        <taxon>Spiralia</taxon>
        <taxon>Lophotrochozoa</taxon>
        <taxon>Mollusca</taxon>
        <taxon>Cephalopoda</taxon>
        <taxon>Coleoidea</taxon>
        <taxon>Decapodiformes</taxon>
        <taxon>Sepiida</taxon>
        <taxon>Sepiina</taxon>
        <taxon>Sepiidae</taxon>
        <taxon>Acanthosepion</taxon>
    </lineage>
</organism>
<evidence type="ECO:0000256" key="1">
    <source>
        <dbReference type="ARBA" id="ARBA00004514"/>
    </source>
</evidence>
<evidence type="ECO:0000256" key="13">
    <source>
        <dbReference type="ARBA" id="ARBA00023011"/>
    </source>
</evidence>
<evidence type="ECO:0000256" key="4">
    <source>
        <dbReference type="ARBA" id="ARBA00022490"/>
    </source>
</evidence>
<protein>
    <recommendedName>
        <fullName evidence="17">Phosphomevalonate kinase</fullName>
        <ecNumber evidence="3">2.7.4.2</ecNumber>
    </recommendedName>
</protein>
<evidence type="ECO:0000256" key="15">
    <source>
        <dbReference type="ARBA" id="ARBA00023166"/>
    </source>
</evidence>
<evidence type="ECO:0000256" key="5">
    <source>
        <dbReference type="ARBA" id="ARBA00022516"/>
    </source>
</evidence>
<keyword evidence="5" id="KW-0444">Lipid biosynthesis</keyword>
<keyword evidence="14" id="KW-0443">Lipid metabolism</keyword>
<dbReference type="Gene3D" id="3.40.50.300">
    <property type="entry name" value="P-loop containing nucleotide triphosphate hydrolases"/>
    <property type="match status" value="1"/>
</dbReference>
<keyword evidence="9" id="KW-0418">Kinase</keyword>
<dbReference type="Pfam" id="PF04275">
    <property type="entry name" value="P-mevalo_kinase"/>
    <property type="match status" value="1"/>
</dbReference>
<feature type="binding site" evidence="18">
    <location>
        <begin position="16"/>
        <end position="22"/>
    </location>
    <ligand>
        <name>ATP</name>
        <dbReference type="ChEBI" id="CHEBI:30616"/>
    </ligand>
</feature>
<keyword evidence="4" id="KW-0963">Cytoplasm</keyword>
<keyword evidence="12" id="KW-0752">Steroid biosynthesis</keyword>
<feature type="binding site" evidence="18">
    <location>
        <position position="174"/>
    </location>
    <ligand>
        <name>substrate</name>
    </ligand>
</feature>
<evidence type="ECO:0000256" key="8">
    <source>
        <dbReference type="ARBA" id="ARBA00022741"/>
    </source>
</evidence>
<dbReference type="NCBIfam" id="TIGR01223">
    <property type="entry name" value="Pmev_kin_anim"/>
    <property type="match status" value="1"/>
</dbReference>
<reference evidence="19" key="1">
    <citation type="submission" date="2021-01" db="EMBL/GenBank/DDBJ databases">
        <authorList>
            <person name="Li R."/>
            <person name="Bekaert M."/>
        </authorList>
    </citation>
    <scope>NUCLEOTIDE SEQUENCE</scope>
    <source>
        <strain evidence="19">Farmed</strain>
    </source>
</reference>
<dbReference type="EMBL" id="CAHIKZ030000375">
    <property type="protein sequence ID" value="CAE1170995.1"/>
    <property type="molecule type" value="Genomic_DNA"/>
</dbReference>
<feature type="binding site" evidence="18">
    <location>
        <position position="145"/>
    </location>
    <ligand>
        <name>ATP</name>
        <dbReference type="ChEBI" id="CHEBI:30616"/>
    </ligand>
</feature>
<evidence type="ECO:0000256" key="6">
    <source>
        <dbReference type="ARBA" id="ARBA00022548"/>
    </source>
</evidence>
<dbReference type="UniPathway" id="UPA00057">
    <property type="reaction ID" value="UER00099"/>
</dbReference>
<evidence type="ECO:0000313" key="20">
    <source>
        <dbReference type="Proteomes" id="UP000597762"/>
    </source>
</evidence>
<keyword evidence="6" id="KW-0153">Cholesterol metabolism</keyword>
<evidence type="ECO:0000256" key="2">
    <source>
        <dbReference type="ARBA" id="ARBA00005017"/>
    </source>
</evidence>
<dbReference type="GO" id="GO:0004631">
    <property type="term" value="F:phosphomevalonate kinase activity"/>
    <property type="evidence" value="ECO:0007669"/>
    <property type="project" value="UniProtKB-EC"/>
</dbReference>
<evidence type="ECO:0000256" key="18">
    <source>
        <dbReference type="PIRSR" id="PIRSR036639-1"/>
    </source>
</evidence>
<evidence type="ECO:0000313" key="19">
    <source>
        <dbReference type="EMBL" id="CAE1170995.1"/>
    </source>
</evidence>
<dbReference type="GO" id="GO:0005829">
    <property type="term" value="C:cytosol"/>
    <property type="evidence" value="ECO:0007669"/>
    <property type="project" value="UniProtKB-SubCell"/>
</dbReference>
<evidence type="ECO:0000256" key="3">
    <source>
        <dbReference type="ARBA" id="ARBA00012958"/>
    </source>
</evidence>
<keyword evidence="16" id="KW-0753">Steroid metabolism</keyword>
<keyword evidence="13" id="KW-0756">Sterol biosynthesis</keyword>
<name>A0A812B8X0_ACAPH</name>
<comment type="pathway">
    <text evidence="2">Isoprenoid biosynthesis; isopentenyl diphosphate biosynthesis via mevalonate pathway; isopentenyl diphosphate from (R)-mevalonate: step 2/3.</text>
</comment>
<evidence type="ECO:0000256" key="16">
    <source>
        <dbReference type="ARBA" id="ARBA00023221"/>
    </source>
</evidence>
<evidence type="ECO:0000256" key="14">
    <source>
        <dbReference type="ARBA" id="ARBA00023098"/>
    </source>
</evidence>
<dbReference type="Proteomes" id="UP000597762">
    <property type="component" value="Unassembled WGS sequence"/>
</dbReference>
<dbReference type="InterPro" id="IPR005919">
    <property type="entry name" value="Pmev_kin_anim"/>
</dbReference>
<dbReference type="GO" id="GO:0005524">
    <property type="term" value="F:ATP binding"/>
    <property type="evidence" value="ECO:0007669"/>
    <property type="project" value="UniProtKB-KW"/>
</dbReference>
<dbReference type="EC" id="2.7.4.2" evidence="3"/>
<evidence type="ECO:0000256" key="17">
    <source>
        <dbReference type="ARBA" id="ARBA00034549"/>
    </source>
</evidence>
<keyword evidence="10" id="KW-0152">Cholesterol biosynthesis</keyword>
<dbReference type="GO" id="GO:0019287">
    <property type="term" value="P:isopentenyl diphosphate biosynthetic process, mevalonate pathway"/>
    <property type="evidence" value="ECO:0007669"/>
    <property type="project" value="UniProtKB-UniPathway"/>
</dbReference>
<keyword evidence="20" id="KW-1185">Reference proteome</keyword>
<gene>
    <name evidence="19" type="ORF">SPHA_11343</name>
</gene>
<dbReference type="PIRSF" id="PIRSF036639">
    <property type="entry name" value="PMK_anim"/>
    <property type="match status" value="1"/>
</dbReference>
<evidence type="ECO:0000256" key="10">
    <source>
        <dbReference type="ARBA" id="ARBA00022778"/>
    </source>
</evidence>
<evidence type="ECO:0000256" key="7">
    <source>
        <dbReference type="ARBA" id="ARBA00022679"/>
    </source>
</evidence>
<dbReference type="GO" id="GO:0006695">
    <property type="term" value="P:cholesterol biosynthetic process"/>
    <property type="evidence" value="ECO:0007669"/>
    <property type="project" value="UniProtKB-KW"/>
</dbReference>
<feature type="binding site" evidence="18">
    <location>
        <position position="184"/>
    </location>
    <ligand>
        <name>ATP</name>
        <dbReference type="ChEBI" id="CHEBI:30616"/>
    </ligand>
</feature>
<evidence type="ECO:0000256" key="12">
    <source>
        <dbReference type="ARBA" id="ARBA00022955"/>
    </source>
</evidence>
<keyword evidence="7 19" id="KW-0808">Transferase</keyword>
<comment type="caution">
    <text evidence="19">The sequence shown here is derived from an EMBL/GenBank/DDBJ whole genome shotgun (WGS) entry which is preliminary data.</text>
</comment>
<dbReference type="AlphaFoldDB" id="A0A812B8X0"/>
<dbReference type="PANTHER" id="PTHR13101">
    <property type="entry name" value="PHOSPHOMEVALONATE KINASE"/>
    <property type="match status" value="1"/>
</dbReference>
<sequence>MVHMAIPELVFVFSGKRKSGKDFVASLLQQNFTQSRCGIMRLSEPLKKQYALENKLAYEQLLDSSSYKEKFRADMIKWGEEKRDKEPDYFCRLATSFRLTSEANKPIWIISDARRPTDIEYFHRNYPNQVRTVRIIADESVRQQRGFHFVAGVDDAVSECGLDSFQHWDFIITNNGDANQLNSQIKAMIQSIPLTAKL</sequence>
<dbReference type="InterPro" id="IPR027417">
    <property type="entry name" value="P-loop_NTPase"/>
</dbReference>
<keyword evidence="15" id="KW-1207">Sterol metabolism</keyword>
<comment type="subcellular location">
    <subcellularLocation>
        <location evidence="1">Cytoplasm</location>
        <location evidence="1">Cytosol</location>
    </subcellularLocation>
</comment>
<proteinExistence type="predicted"/>
<accession>A0A812B8X0</accession>
<keyword evidence="8 18" id="KW-0547">Nucleotide-binding</keyword>
<dbReference type="PANTHER" id="PTHR13101:SF1">
    <property type="entry name" value="PHOSPHOMEVALONATE KINASE"/>
    <property type="match status" value="1"/>
</dbReference>
<evidence type="ECO:0000256" key="9">
    <source>
        <dbReference type="ARBA" id="ARBA00022777"/>
    </source>
</evidence>
<keyword evidence="11 18" id="KW-0067">ATP-binding</keyword>
<evidence type="ECO:0000256" key="11">
    <source>
        <dbReference type="ARBA" id="ARBA00022840"/>
    </source>
</evidence>
<dbReference type="FunFam" id="3.40.50.300:FF:001026">
    <property type="entry name" value="Phosphomevalonate kinase"/>
    <property type="match status" value="1"/>
</dbReference>
<dbReference type="OrthoDB" id="2401875at2759"/>